<dbReference type="AlphaFoldDB" id="A0A0L8LHX1"/>
<reference evidence="3" key="1">
    <citation type="submission" date="2015-07" db="EMBL/GenBank/DDBJ databases">
        <authorList>
            <person name="Ju K.-S."/>
            <person name="Doroghazi J.R."/>
            <person name="Metcalf W.W."/>
        </authorList>
    </citation>
    <scope>NUCLEOTIDE SEQUENCE [LARGE SCALE GENOMIC DNA]</scope>
    <source>
        <strain evidence="3">NRRL 2290</strain>
    </source>
</reference>
<dbReference type="EMBL" id="LGUS01000105">
    <property type="protein sequence ID" value="KOG37722.1"/>
    <property type="molecule type" value="Genomic_DNA"/>
</dbReference>
<sequence>MATRKSGTRGFATPLAAGLGLVTGALTALSAQHRTLRSMRERLDHLEKQVSHSQRQTNLANQQHLHWELLSKAIDSPELAEVLDIFEVPASQRKRRQYLFANALYTNLLFYYRIGNLSRDEVFGRMRGLLQNPVVREYWFATRGQRATLPEGSDEAELGHMVDDLLRQLDEADIDEWWVVGEPPGE</sequence>
<dbReference type="STRING" id="67356.AQJ84_38640"/>
<evidence type="ECO:0000313" key="2">
    <source>
        <dbReference type="EMBL" id="KOG37722.1"/>
    </source>
</evidence>
<dbReference type="OrthoDB" id="4238512at2"/>
<name>A0A0L8LHX1_9ACTN</name>
<dbReference type="PATRIC" id="fig|67356.5.peg.2409"/>
<proteinExistence type="predicted"/>
<organism evidence="2 3">
    <name type="scientific">Streptomyces resistomycificus</name>
    <dbReference type="NCBI Taxonomy" id="67356"/>
    <lineage>
        <taxon>Bacteria</taxon>
        <taxon>Bacillati</taxon>
        <taxon>Actinomycetota</taxon>
        <taxon>Actinomycetes</taxon>
        <taxon>Kitasatosporales</taxon>
        <taxon>Streptomycetaceae</taxon>
        <taxon>Streptomyces</taxon>
        <taxon>Streptomyces aurantiacus group</taxon>
    </lineage>
</organism>
<keyword evidence="3" id="KW-1185">Reference proteome</keyword>
<feature type="coiled-coil region" evidence="1">
    <location>
        <begin position="29"/>
        <end position="63"/>
    </location>
</feature>
<dbReference type="Pfam" id="PF19560">
    <property type="entry name" value="DUF6082"/>
    <property type="match status" value="1"/>
</dbReference>
<evidence type="ECO:0000313" key="3">
    <source>
        <dbReference type="Proteomes" id="UP000037251"/>
    </source>
</evidence>
<gene>
    <name evidence="2" type="ORF">ADK37_11170</name>
</gene>
<dbReference type="InterPro" id="IPR045728">
    <property type="entry name" value="DUF6082"/>
</dbReference>
<protein>
    <submittedName>
        <fullName evidence="2">Membrane protein</fullName>
    </submittedName>
</protein>
<comment type="caution">
    <text evidence="2">The sequence shown here is derived from an EMBL/GenBank/DDBJ whole genome shotgun (WGS) entry which is preliminary data.</text>
</comment>
<dbReference type="Proteomes" id="UP000037251">
    <property type="component" value="Unassembled WGS sequence"/>
</dbReference>
<dbReference type="RefSeq" id="WP_030038968.1">
    <property type="nucleotide sequence ID" value="NZ_KL575590.1"/>
</dbReference>
<dbReference type="eggNOG" id="ENOG5033NU0">
    <property type="taxonomic scope" value="Bacteria"/>
</dbReference>
<accession>A0A0L8LHX1</accession>
<evidence type="ECO:0000256" key="1">
    <source>
        <dbReference type="SAM" id="Coils"/>
    </source>
</evidence>
<keyword evidence="1" id="KW-0175">Coiled coil</keyword>